<organism evidence="1 2">
    <name type="scientific">Pleurodeles waltl</name>
    <name type="common">Iberian ribbed newt</name>
    <dbReference type="NCBI Taxonomy" id="8319"/>
    <lineage>
        <taxon>Eukaryota</taxon>
        <taxon>Metazoa</taxon>
        <taxon>Chordata</taxon>
        <taxon>Craniata</taxon>
        <taxon>Vertebrata</taxon>
        <taxon>Euteleostomi</taxon>
        <taxon>Amphibia</taxon>
        <taxon>Batrachia</taxon>
        <taxon>Caudata</taxon>
        <taxon>Salamandroidea</taxon>
        <taxon>Salamandridae</taxon>
        <taxon>Pleurodelinae</taxon>
        <taxon>Pleurodeles</taxon>
    </lineage>
</organism>
<gene>
    <name evidence="1" type="ORF">NDU88_003818</name>
</gene>
<name>A0AAV7TQ73_PLEWA</name>
<dbReference type="Proteomes" id="UP001066276">
    <property type="component" value="Chromosome 3_2"/>
</dbReference>
<dbReference type="AlphaFoldDB" id="A0AAV7TQ73"/>
<sequence length="57" mass="6431">YLGTHFGSSNHVEHQDRTLSGCTSNCVFQQQNSCCSLLEQTCHLQSTETSHIYIVWA</sequence>
<accession>A0AAV7TQ73</accession>
<comment type="caution">
    <text evidence="1">The sequence shown here is derived from an EMBL/GenBank/DDBJ whole genome shotgun (WGS) entry which is preliminary data.</text>
</comment>
<keyword evidence="2" id="KW-1185">Reference proteome</keyword>
<dbReference type="EMBL" id="JANPWB010000006">
    <property type="protein sequence ID" value="KAJ1178573.1"/>
    <property type="molecule type" value="Genomic_DNA"/>
</dbReference>
<evidence type="ECO:0000313" key="2">
    <source>
        <dbReference type="Proteomes" id="UP001066276"/>
    </source>
</evidence>
<proteinExistence type="predicted"/>
<feature type="non-terminal residue" evidence="1">
    <location>
        <position position="1"/>
    </location>
</feature>
<feature type="non-terminal residue" evidence="1">
    <location>
        <position position="57"/>
    </location>
</feature>
<evidence type="ECO:0000313" key="1">
    <source>
        <dbReference type="EMBL" id="KAJ1178573.1"/>
    </source>
</evidence>
<reference evidence="1" key="1">
    <citation type="journal article" date="2022" name="bioRxiv">
        <title>Sequencing and chromosome-scale assembly of the giantPleurodeles waltlgenome.</title>
        <authorList>
            <person name="Brown T."/>
            <person name="Elewa A."/>
            <person name="Iarovenko S."/>
            <person name="Subramanian E."/>
            <person name="Araus A.J."/>
            <person name="Petzold A."/>
            <person name="Susuki M."/>
            <person name="Suzuki K.-i.T."/>
            <person name="Hayashi T."/>
            <person name="Toyoda A."/>
            <person name="Oliveira C."/>
            <person name="Osipova E."/>
            <person name="Leigh N.D."/>
            <person name="Simon A."/>
            <person name="Yun M.H."/>
        </authorList>
    </citation>
    <scope>NUCLEOTIDE SEQUENCE</scope>
    <source>
        <strain evidence="1">20211129_DDA</strain>
        <tissue evidence="1">Liver</tissue>
    </source>
</reference>
<protein>
    <submittedName>
        <fullName evidence="1">Uncharacterized protein</fullName>
    </submittedName>
</protein>